<organism evidence="1 2">
    <name type="scientific">Paenibacillus gallinarum</name>
    <dbReference type="NCBI Taxonomy" id="2762232"/>
    <lineage>
        <taxon>Bacteria</taxon>
        <taxon>Bacillati</taxon>
        <taxon>Bacillota</taxon>
        <taxon>Bacilli</taxon>
        <taxon>Bacillales</taxon>
        <taxon>Paenibacillaceae</taxon>
        <taxon>Paenibacillus</taxon>
    </lineage>
</organism>
<proteinExistence type="predicted"/>
<accession>A0ABR8T3Q3</accession>
<reference evidence="1 2" key="1">
    <citation type="submission" date="2020-08" db="EMBL/GenBank/DDBJ databases">
        <title>A Genomic Blueprint of the Chicken Gut Microbiome.</title>
        <authorList>
            <person name="Gilroy R."/>
            <person name="Ravi A."/>
            <person name="Getino M."/>
            <person name="Pursley I."/>
            <person name="Horton D.L."/>
            <person name="Alikhan N.-F."/>
            <person name="Baker D."/>
            <person name="Gharbi K."/>
            <person name="Hall N."/>
            <person name="Watson M."/>
            <person name="Adriaenssens E.M."/>
            <person name="Foster-Nyarko E."/>
            <person name="Jarju S."/>
            <person name="Secka A."/>
            <person name="Antonio M."/>
            <person name="Oren A."/>
            <person name="Chaudhuri R."/>
            <person name="La Ragione R.M."/>
            <person name="Hildebrand F."/>
            <person name="Pallen M.J."/>
        </authorList>
    </citation>
    <scope>NUCLEOTIDE SEQUENCE [LARGE SCALE GENOMIC DNA]</scope>
    <source>
        <strain evidence="1 2">Sa2BVA9</strain>
    </source>
</reference>
<dbReference type="EMBL" id="JACSQL010000011">
    <property type="protein sequence ID" value="MBD7970390.1"/>
    <property type="molecule type" value="Genomic_DNA"/>
</dbReference>
<comment type="caution">
    <text evidence="1">The sequence shown here is derived from an EMBL/GenBank/DDBJ whole genome shotgun (WGS) entry which is preliminary data.</text>
</comment>
<evidence type="ECO:0000313" key="1">
    <source>
        <dbReference type="EMBL" id="MBD7970390.1"/>
    </source>
</evidence>
<protein>
    <submittedName>
        <fullName evidence="1">Uncharacterized protein</fullName>
    </submittedName>
</protein>
<name>A0ABR8T3Q3_9BACL</name>
<sequence>MKEVYTQYMVNIRKKNLDSKTFGYSSELDVTFDSNECDFVTDLIKYLEENIGYKQGMSGLSIVQRINHANSPSFITFKQLENANGDEDSNGQFKAEYNLTITCNFVRVMTSSVLSRLFRDAAVSDQNIPDSIADNLMWFDKGIDDTIDQFLEKYPDITEPSSFPGMLNLSLILNGDSLDLPLTSNIADALQSFLRAIKTEV</sequence>
<keyword evidence="2" id="KW-1185">Reference proteome</keyword>
<dbReference type="RefSeq" id="WP_191803430.1">
    <property type="nucleotide sequence ID" value="NZ_JACSQL010000011.1"/>
</dbReference>
<evidence type="ECO:0000313" key="2">
    <source>
        <dbReference type="Proteomes" id="UP000608071"/>
    </source>
</evidence>
<dbReference type="Proteomes" id="UP000608071">
    <property type="component" value="Unassembled WGS sequence"/>
</dbReference>
<gene>
    <name evidence="1" type="ORF">H9647_20180</name>
</gene>